<dbReference type="EMBL" id="JBHSNG010000010">
    <property type="protein sequence ID" value="MFC5581587.1"/>
    <property type="molecule type" value="Genomic_DNA"/>
</dbReference>
<gene>
    <name evidence="2" type="ORF">ACFPPB_10735</name>
</gene>
<organism evidence="2 3">
    <name type="scientific">Rhodanobacter terrae</name>
    <dbReference type="NCBI Taxonomy" id="418647"/>
    <lineage>
        <taxon>Bacteria</taxon>
        <taxon>Pseudomonadati</taxon>
        <taxon>Pseudomonadota</taxon>
        <taxon>Gammaproteobacteria</taxon>
        <taxon>Lysobacterales</taxon>
        <taxon>Rhodanobacteraceae</taxon>
        <taxon>Rhodanobacter</taxon>
    </lineage>
</organism>
<evidence type="ECO:0000256" key="1">
    <source>
        <dbReference type="SAM" id="MobiDB-lite"/>
    </source>
</evidence>
<name>A0ABW0SXJ4_9GAMM</name>
<comment type="caution">
    <text evidence="2">The sequence shown here is derived from an EMBL/GenBank/DDBJ whole genome shotgun (WGS) entry which is preliminary data.</text>
</comment>
<sequence>MPASAKAIRVPNRGARQYRSSQAGRQTGTAATTAYHPPTICRE</sequence>
<accession>A0ABW0SXJ4</accession>
<evidence type="ECO:0000313" key="2">
    <source>
        <dbReference type="EMBL" id="MFC5581587.1"/>
    </source>
</evidence>
<keyword evidence="3" id="KW-1185">Reference proteome</keyword>
<protein>
    <submittedName>
        <fullName evidence="2">Uncharacterized protein</fullName>
    </submittedName>
</protein>
<evidence type="ECO:0000313" key="3">
    <source>
        <dbReference type="Proteomes" id="UP001596111"/>
    </source>
</evidence>
<feature type="region of interest" description="Disordered" evidence="1">
    <location>
        <begin position="1"/>
        <end position="43"/>
    </location>
</feature>
<dbReference type="Proteomes" id="UP001596111">
    <property type="component" value="Unassembled WGS sequence"/>
</dbReference>
<reference evidence="3" key="1">
    <citation type="journal article" date="2019" name="Int. J. Syst. Evol. Microbiol.">
        <title>The Global Catalogue of Microorganisms (GCM) 10K type strain sequencing project: providing services to taxonomists for standard genome sequencing and annotation.</title>
        <authorList>
            <consortium name="The Broad Institute Genomics Platform"/>
            <consortium name="The Broad Institute Genome Sequencing Center for Infectious Disease"/>
            <person name="Wu L."/>
            <person name="Ma J."/>
        </authorList>
    </citation>
    <scope>NUCLEOTIDE SEQUENCE [LARGE SCALE GENOMIC DNA]</scope>
    <source>
        <strain evidence="3">CGMCC 1.13587</strain>
    </source>
</reference>
<proteinExistence type="predicted"/>
<feature type="compositionally biased region" description="Low complexity" evidence="1">
    <location>
        <begin position="22"/>
        <end position="34"/>
    </location>
</feature>